<organism evidence="2 3">
    <name type="scientific">Canna indica</name>
    <name type="common">Indian-shot</name>
    <dbReference type="NCBI Taxonomy" id="4628"/>
    <lineage>
        <taxon>Eukaryota</taxon>
        <taxon>Viridiplantae</taxon>
        <taxon>Streptophyta</taxon>
        <taxon>Embryophyta</taxon>
        <taxon>Tracheophyta</taxon>
        <taxon>Spermatophyta</taxon>
        <taxon>Magnoliopsida</taxon>
        <taxon>Liliopsida</taxon>
        <taxon>Zingiberales</taxon>
        <taxon>Cannaceae</taxon>
        <taxon>Canna</taxon>
    </lineage>
</organism>
<accession>A0AAQ3PZW0</accession>
<feature type="signal peptide" evidence="1">
    <location>
        <begin position="1"/>
        <end position="20"/>
    </location>
</feature>
<keyword evidence="3" id="KW-1185">Reference proteome</keyword>
<protein>
    <submittedName>
        <fullName evidence="2">Uncharacterized protein</fullName>
    </submittedName>
</protein>
<evidence type="ECO:0000256" key="1">
    <source>
        <dbReference type="SAM" id="SignalP"/>
    </source>
</evidence>
<evidence type="ECO:0000313" key="3">
    <source>
        <dbReference type="Proteomes" id="UP001327560"/>
    </source>
</evidence>
<keyword evidence="1" id="KW-0732">Signal</keyword>
<reference evidence="2 3" key="1">
    <citation type="submission" date="2023-10" db="EMBL/GenBank/DDBJ databases">
        <title>Chromosome-scale genome assembly provides insights into flower coloration mechanisms of Canna indica.</title>
        <authorList>
            <person name="Li C."/>
        </authorList>
    </citation>
    <scope>NUCLEOTIDE SEQUENCE [LARGE SCALE GENOMIC DNA]</scope>
    <source>
        <tissue evidence="2">Flower</tissue>
    </source>
</reference>
<sequence>MGVRLVIAAAVMVATGTVECFRLKQAMAGNSSSALHIMWQSSMGLSFSLLSWNWFPPMRNKIFGLAGTKVIVARSISFREKEVHKILRSLNFKRSNSSNKMMSGDQQTNGAVMERSLSFKSWEPEVAKLVVEDHGGVSLQPSSLKILENFVLPHVKLPQQLAEFSFLRPLSELVVATMKVQKVYVQELQGQKKSCRL</sequence>
<gene>
    <name evidence="2" type="ORF">Cni_G02435</name>
</gene>
<name>A0AAQ3PZW0_9LILI</name>
<dbReference type="Proteomes" id="UP001327560">
    <property type="component" value="Chromosome 1"/>
</dbReference>
<proteinExistence type="predicted"/>
<evidence type="ECO:0000313" key="2">
    <source>
        <dbReference type="EMBL" id="WOK93735.1"/>
    </source>
</evidence>
<feature type="chain" id="PRO_5042973271" evidence="1">
    <location>
        <begin position="21"/>
        <end position="197"/>
    </location>
</feature>
<dbReference type="EMBL" id="CP136890">
    <property type="protein sequence ID" value="WOK93735.1"/>
    <property type="molecule type" value="Genomic_DNA"/>
</dbReference>
<dbReference type="AlphaFoldDB" id="A0AAQ3PZW0"/>